<evidence type="ECO:0000313" key="1">
    <source>
        <dbReference type="EMBL" id="KAL3891820.1"/>
    </source>
</evidence>
<reference evidence="1 2" key="1">
    <citation type="submission" date="2024-11" db="EMBL/GenBank/DDBJ databases">
        <title>Chromosome-level genome assembly of the freshwater bivalve Anodonta woodiana.</title>
        <authorList>
            <person name="Chen X."/>
        </authorList>
    </citation>
    <scope>NUCLEOTIDE SEQUENCE [LARGE SCALE GENOMIC DNA]</scope>
    <source>
        <strain evidence="1">MN2024</strain>
        <tissue evidence="1">Gills</tissue>
    </source>
</reference>
<dbReference type="InterPro" id="IPR036871">
    <property type="entry name" value="PX_dom_sf"/>
</dbReference>
<dbReference type="Proteomes" id="UP001634394">
    <property type="component" value="Unassembled WGS sequence"/>
</dbReference>
<dbReference type="AlphaFoldDB" id="A0ABD3Y2S4"/>
<comment type="caution">
    <text evidence="1">The sequence shown here is derived from an EMBL/GenBank/DDBJ whole genome shotgun (WGS) entry which is preliminary data.</text>
</comment>
<dbReference type="EMBL" id="JBJQND010000001">
    <property type="protein sequence ID" value="KAL3891820.1"/>
    <property type="molecule type" value="Genomic_DNA"/>
</dbReference>
<name>A0ABD3Y2S4_SINWO</name>
<accession>A0ABD3Y2S4</accession>
<feature type="non-terminal residue" evidence="1">
    <location>
        <position position="1"/>
    </location>
</feature>
<keyword evidence="2" id="KW-1185">Reference proteome</keyword>
<evidence type="ECO:0000313" key="2">
    <source>
        <dbReference type="Proteomes" id="UP001634394"/>
    </source>
</evidence>
<dbReference type="Gene3D" id="3.30.1520.10">
    <property type="entry name" value="Phox-like domain"/>
    <property type="match status" value="1"/>
</dbReference>
<protein>
    <submittedName>
        <fullName evidence="1">Uncharacterized protein</fullName>
    </submittedName>
</protein>
<gene>
    <name evidence="1" type="ORF">ACJMK2_004066</name>
</gene>
<sequence>YDAFYPDETGELVPKKGMVWRRFREFINLHLRLEDNPEYKKSLKGAVYTCFVERCSIHVFSGKVQYRCAL</sequence>
<proteinExistence type="predicted"/>
<organism evidence="1 2">
    <name type="scientific">Sinanodonta woodiana</name>
    <name type="common">Chinese pond mussel</name>
    <name type="synonym">Anodonta woodiana</name>
    <dbReference type="NCBI Taxonomy" id="1069815"/>
    <lineage>
        <taxon>Eukaryota</taxon>
        <taxon>Metazoa</taxon>
        <taxon>Spiralia</taxon>
        <taxon>Lophotrochozoa</taxon>
        <taxon>Mollusca</taxon>
        <taxon>Bivalvia</taxon>
        <taxon>Autobranchia</taxon>
        <taxon>Heteroconchia</taxon>
        <taxon>Palaeoheterodonta</taxon>
        <taxon>Unionida</taxon>
        <taxon>Unionoidea</taxon>
        <taxon>Unionidae</taxon>
        <taxon>Unioninae</taxon>
        <taxon>Sinanodonta</taxon>
    </lineage>
</organism>